<evidence type="ECO:0000313" key="3">
    <source>
        <dbReference type="Proteomes" id="UP000196708"/>
    </source>
</evidence>
<feature type="signal peptide" evidence="1">
    <location>
        <begin position="1"/>
        <end position="23"/>
    </location>
</feature>
<protein>
    <submittedName>
        <fullName evidence="2">Uncharacterized protein</fullName>
    </submittedName>
</protein>
<accession>A0A1Z2SIH9</accession>
<dbReference type="KEGG" id="vga:BSQ33_15495"/>
<reference evidence="2 3" key="1">
    <citation type="submission" date="2016-12" db="EMBL/GenBank/DDBJ databases">
        <authorList>
            <person name="Song W.-J."/>
            <person name="Kurnit D.M."/>
        </authorList>
    </citation>
    <scope>NUCLEOTIDE SEQUENCE [LARGE SCALE GENOMIC DNA]</scope>
    <source>
        <strain evidence="2 3">ATCC 43942</strain>
    </source>
</reference>
<dbReference type="Proteomes" id="UP000196708">
    <property type="component" value="Chromosome 1"/>
</dbReference>
<proteinExistence type="predicted"/>
<dbReference type="OrthoDB" id="6688707at2"/>
<evidence type="ECO:0000313" key="2">
    <source>
        <dbReference type="EMBL" id="ASA56962.1"/>
    </source>
</evidence>
<sequence length="298" mass="33932">MKVKYFKLLTFFTMLLYSNSTFAIYNVWTSGYNNGIQEYNIKNINGNVFSISCGNILGNNKSISISILNTDVGSIDANTSSIDIVMNEHMYHVPSDIDKGSNIKTWQNLINALKVNYKFKVLVNGEKTYNFTSLPESTKNVLSNLDECSPSNNSQKSTNVDPIPNVSYSNLTDQWSSKLNGKIKKISIENDDGDLFSIYCNMKEENTDETFIEFKNSSGKIYSSNNYNTEISILINGVVYWIPPTLFGRSEWYNFIQAIQTPNKFKVIVNDQKNYTFLPDPKTIQMELKELDKCNVNL</sequence>
<evidence type="ECO:0000256" key="1">
    <source>
        <dbReference type="SAM" id="SignalP"/>
    </source>
</evidence>
<dbReference type="EMBL" id="CP018835">
    <property type="protein sequence ID" value="ASA56962.1"/>
    <property type="molecule type" value="Genomic_DNA"/>
</dbReference>
<feature type="chain" id="PRO_5013368900" evidence="1">
    <location>
        <begin position="24"/>
        <end position="298"/>
    </location>
</feature>
<dbReference type="RefSeq" id="WP_088134468.1">
    <property type="nucleotide sequence ID" value="NZ_CP018835.1"/>
</dbReference>
<organism evidence="2 3">
    <name type="scientific">Vibrio gazogenes</name>
    <dbReference type="NCBI Taxonomy" id="687"/>
    <lineage>
        <taxon>Bacteria</taxon>
        <taxon>Pseudomonadati</taxon>
        <taxon>Pseudomonadota</taxon>
        <taxon>Gammaproteobacteria</taxon>
        <taxon>Vibrionales</taxon>
        <taxon>Vibrionaceae</taxon>
        <taxon>Vibrio</taxon>
    </lineage>
</organism>
<gene>
    <name evidence="2" type="ORF">BSQ33_15495</name>
</gene>
<keyword evidence="1" id="KW-0732">Signal</keyword>
<name>A0A1Z2SIH9_VIBGA</name>
<dbReference type="AlphaFoldDB" id="A0A1Z2SIH9"/>